<organismHost>
    <name type="scientific">Glossina</name>
    <name type="common">tsetse flies</name>
    <dbReference type="NCBI Taxonomy" id="7393"/>
</organismHost>
<gene>
    <name evidence="1" type="ORF">GpSGHVEth172</name>
</gene>
<accession>A0A110AML6</accession>
<evidence type="ECO:0000313" key="1">
    <source>
        <dbReference type="EMBL" id="AMB48776.1"/>
    </source>
</evidence>
<sequence length="76" mass="8906">MVKVWIKTIPPIVDINEIIKQHFDGQLTWNGRTRKIKLINNNLAENDIVENKLSTIIDDLIKGNDYYDEEYDNESS</sequence>
<proteinExistence type="predicted"/>
<dbReference type="KEGG" id="vg:5950924"/>
<dbReference type="RefSeq" id="YP_001687105.1">
    <property type="nucleotide sequence ID" value="NC_010356.1"/>
</dbReference>
<name>A0A110AML6_GHVS</name>
<reference evidence="1 2" key="1">
    <citation type="journal article" date="2016" name="J. Gen. Virol.">
        <title>Comprehensive annotation of Glossina pallidipes salivary gland hypertrophy virus from Ethiopian tsetse flies: a proteogenomics approach.</title>
        <authorList>
            <person name="Abd-Alla A.M."/>
            <person name="Kariithi H.M."/>
            <person name="Cousserans F."/>
            <person name="Parker N.J."/>
            <person name="Ince I.A."/>
            <person name="Scully E.D."/>
            <person name="Boeren S."/>
            <person name="Geib S.M."/>
            <person name="Mekonnen S."/>
            <person name="Vlak J.M."/>
            <person name="Parker A.G."/>
            <person name="Vreysen M.J."/>
            <person name="Bergoin M."/>
        </authorList>
    </citation>
    <scope>NUCLEOTIDE SEQUENCE [LARGE SCALE GENOMIC DNA]</scope>
    <source>
        <strain evidence="1 2">Ethiopian</strain>
    </source>
</reference>
<evidence type="ECO:0000313" key="2">
    <source>
        <dbReference type="Proteomes" id="UP000282469"/>
    </source>
</evidence>
<dbReference type="EMBL" id="KU050077">
    <property type="protein sequence ID" value="AMB48776.1"/>
    <property type="molecule type" value="Genomic_DNA"/>
</dbReference>
<dbReference type="Proteomes" id="UP000282469">
    <property type="component" value="Segment"/>
</dbReference>
<protein>
    <submittedName>
        <fullName evidence="1">Uncharacterized protein</fullName>
    </submittedName>
</protein>
<organism evidence="1 2">
    <name type="scientific">Glossina hytrovirus (isolate Glossina pallidipes/Ethiopia/Seibersdorf/-)</name>
    <name type="common">GHV</name>
    <dbReference type="NCBI Taxonomy" id="379529"/>
    <lineage>
        <taxon>Viruses</taxon>
        <taxon>Viruses incertae sedis</taxon>
        <taxon>Naldaviricetes</taxon>
        <taxon>Lefavirales</taxon>
        <taxon>Hytrosaviridae</taxon>
        <taxon>Glossinavirus</taxon>
        <taxon>Glossinavirus glopallidipedis</taxon>
    </lineage>
</organism>